<evidence type="ECO:0000259" key="6">
    <source>
        <dbReference type="Pfam" id="PF00441"/>
    </source>
</evidence>
<evidence type="ECO:0000256" key="3">
    <source>
        <dbReference type="ARBA" id="ARBA00022630"/>
    </source>
</evidence>
<name>A0ABV9ZKH4_9PSEU</name>
<evidence type="ECO:0000259" key="8">
    <source>
        <dbReference type="Pfam" id="PF02771"/>
    </source>
</evidence>
<comment type="caution">
    <text evidence="9">The sequence shown here is derived from an EMBL/GenBank/DDBJ whole genome shotgun (WGS) entry which is preliminary data.</text>
</comment>
<evidence type="ECO:0000256" key="4">
    <source>
        <dbReference type="ARBA" id="ARBA00022827"/>
    </source>
</evidence>
<dbReference type="Gene3D" id="2.40.110.10">
    <property type="entry name" value="Butyryl-CoA Dehydrogenase, subunit A, domain 2"/>
    <property type="match status" value="1"/>
</dbReference>
<evidence type="ECO:0000259" key="7">
    <source>
        <dbReference type="Pfam" id="PF02770"/>
    </source>
</evidence>
<evidence type="ECO:0000256" key="5">
    <source>
        <dbReference type="RuleBase" id="RU362125"/>
    </source>
</evidence>
<feature type="domain" description="Acyl-CoA dehydrogenase/oxidase N-terminal" evidence="8">
    <location>
        <begin position="10"/>
        <end position="108"/>
    </location>
</feature>
<organism evidence="9 10">
    <name type="scientific">Actinomycetospora rhizophila</name>
    <dbReference type="NCBI Taxonomy" id="1416876"/>
    <lineage>
        <taxon>Bacteria</taxon>
        <taxon>Bacillati</taxon>
        <taxon>Actinomycetota</taxon>
        <taxon>Actinomycetes</taxon>
        <taxon>Pseudonocardiales</taxon>
        <taxon>Pseudonocardiaceae</taxon>
        <taxon>Actinomycetospora</taxon>
    </lineage>
</organism>
<dbReference type="EMBL" id="JBHSKG010000008">
    <property type="protein sequence ID" value="MFC5139979.1"/>
    <property type="molecule type" value="Genomic_DNA"/>
</dbReference>
<accession>A0ABV9ZKH4</accession>
<dbReference type="Gene3D" id="1.20.140.10">
    <property type="entry name" value="Butyryl-CoA Dehydrogenase, subunit A, domain 3"/>
    <property type="match status" value="1"/>
</dbReference>
<dbReference type="PIRSF" id="PIRSF016578">
    <property type="entry name" value="HsaA"/>
    <property type="match status" value="1"/>
</dbReference>
<dbReference type="InterPro" id="IPR052547">
    <property type="entry name" value="Mito_Isobutyryl-CoADH"/>
</dbReference>
<dbReference type="InterPro" id="IPR009100">
    <property type="entry name" value="AcylCoA_DH/oxidase_NM_dom_sf"/>
</dbReference>
<dbReference type="InterPro" id="IPR013786">
    <property type="entry name" value="AcylCoA_DH/ox_N"/>
</dbReference>
<sequence length="383" mass="38816">MSLPAAPTTHDVLDAVGAVVTSTVAPAAAEIDRTGAYPRADVDALAGAGALGLLSAPEVGGAGGSLADVAGVLETIARADASTAMVVLMHYAATSVIEPHGPEDVRREIAAGRHLSTLAFSERGSRSHFWAPVSTATAVDGGVRLDAAKSWVTSAGEADSYVWSSRPVEADGPMTLWLVPAGTAGIAVAGTFDGFGLRGNASTPMSADGAVVPSSARLADDGAGLDVALGTALPTFLVGNAAVSLGLMEALVDEAAGHVTTTRLEHLGQTLAEQPATQRTFAALRTRVDATRAFLTDTLTALGSGRPDATLRVLQVKAVCAEAAADVADGVMRLCGGAAFRKELGIERRYRDALAARVMAPTTDALHDFVGRATLGLPLFGGA</sequence>
<dbReference type="InterPro" id="IPR037069">
    <property type="entry name" value="AcylCoA_DH/ox_N_sf"/>
</dbReference>
<evidence type="ECO:0000256" key="2">
    <source>
        <dbReference type="ARBA" id="ARBA00009347"/>
    </source>
</evidence>
<proteinExistence type="inferred from homology"/>
<dbReference type="CDD" id="cd00567">
    <property type="entry name" value="ACAD"/>
    <property type="match status" value="1"/>
</dbReference>
<dbReference type="Proteomes" id="UP001596175">
    <property type="component" value="Unassembled WGS sequence"/>
</dbReference>
<comment type="similarity">
    <text evidence="2 5">Belongs to the acyl-CoA dehydrogenase family.</text>
</comment>
<protein>
    <submittedName>
        <fullName evidence="9">Acyl-CoA dehydrogenase family protein</fullName>
        <ecNumber evidence="9">1.-.-.-</ecNumber>
    </submittedName>
</protein>
<dbReference type="GO" id="GO:0016491">
    <property type="term" value="F:oxidoreductase activity"/>
    <property type="evidence" value="ECO:0007669"/>
    <property type="project" value="UniProtKB-KW"/>
</dbReference>
<dbReference type="Pfam" id="PF02771">
    <property type="entry name" value="Acyl-CoA_dh_N"/>
    <property type="match status" value="1"/>
</dbReference>
<dbReference type="InterPro" id="IPR009075">
    <property type="entry name" value="AcylCo_DH/oxidase_C"/>
</dbReference>
<dbReference type="SUPFAM" id="SSF47203">
    <property type="entry name" value="Acyl-CoA dehydrogenase C-terminal domain-like"/>
    <property type="match status" value="1"/>
</dbReference>
<dbReference type="PANTHER" id="PTHR43831:SF1">
    <property type="entry name" value="ISOBUTYRYL-COA DEHYDROGENASE, MITOCHONDRIAL"/>
    <property type="match status" value="1"/>
</dbReference>
<dbReference type="PANTHER" id="PTHR43831">
    <property type="entry name" value="ISOBUTYRYL-COA DEHYDROGENASE"/>
    <property type="match status" value="1"/>
</dbReference>
<dbReference type="InterPro" id="IPR036250">
    <property type="entry name" value="AcylCo_DH-like_C"/>
</dbReference>
<keyword evidence="10" id="KW-1185">Reference proteome</keyword>
<dbReference type="Gene3D" id="1.10.540.10">
    <property type="entry name" value="Acyl-CoA dehydrogenase/oxidase, N-terminal domain"/>
    <property type="match status" value="1"/>
</dbReference>
<dbReference type="Pfam" id="PF02770">
    <property type="entry name" value="Acyl-CoA_dh_M"/>
    <property type="match status" value="1"/>
</dbReference>
<gene>
    <name evidence="9" type="ORF">ACFPK1_17195</name>
</gene>
<keyword evidence="3 5" id="KW-0285">Flavoprotein</keyword>
<dbReference type="SUPFAM" id="SSF56645">
    <property type="entry name" value="Acyl-CoA dehydrogenase NM domain-like"/>
    <property type="match status" value="1"/>
</dbReference>
<keyword evidence="4 5" id="KW-0274">FAD</keyword>
<feature type="domain" description="Acyl-CoA dehydrogenase/oxidase C-terminal" evidence="6">
    <location>
        <begin position="223"/>
        <end position="373"/>
    </location>
</feature>
<reference evidence="10" key="1">
    <citation type="journal article" date="2019" name="Int. J. Syst. Evol. Microbiol.">
        <title>The Global Catalogue of Microorganisms (GCM) 10K type strain sequencing project: providing services to taxonomists for standard genome sequencing and annotation.</title>
        <authorList>
            <consortium name="The Broad Institute Genomics Platform"/>
            <consortium name="The Broad Institute Genome Sequencing Center for Infectious Disease"/>
            <person name="Wu L."/>
            <person name="Ma J."/>
        </authorList>
    </citation>
    <scope>NUCLEOTIDE SEQUENCE [LARGE SCALE GENOMIC DNA]</scope>
    <source>
        <strain evidence="10">XZYJ18</strain>
    </source>
</reference>
<feature type="domain" description="Acyl-CoA oxidase/dehydrogenase middle" evidence="7">
    <location>
        <begin position="118"/>
        <end position="207"/>
    </location>
</feature>
<evidence type="ECO:0000313" key="10">
    <source>
        <dbReference type="Proteomes" id="UP001596175"/>
    </source>
</evidence>
<evidence type="ECO:0000313" key="9">
    <source>
        <dbReference type="EMBL" id="MFC5139979.1"/>
    </source>
</evidence>
<comment type="cofactor">
    <cofactor evidence="1 5">
        <name>FAD</name>
        <dbReference type="ChEBI" id="CHEBI:57692"/>
    </cofactor>
</comment>
<dbReference type="EC" id="1.-.-.-" evidence="9"/>
<dbReference type="RefSeq" id="WP_378022156.1">
    <property type="nucleotide sequence ID" value="NZ_JBHSKG010000008.1"/>
</dbReference>
<keyword evidence="5 9" id="KW-0560">Oxidoreductase</keyword>
<evidence type="ECO:0000256" key="1">
    <source>
        <dbReference type="ARBA" id="ARBA00001974"/>
    </source>
</evidence>
<dbReference type="InterPro" id="IPR006091">
    <property type="entry name" value="Acyl-CoA_Oxase/DH_mid-dom"/>
</dbReference>
<dbReference type="InterPro" id="IPR046373">
    <property type="entry name" value="Acyl-CoA_Oxase/DH_mid-dom_sf"/>
</dbReference>
<dbReference type="Pfam" id="PF00441">
    <property type="entry name" value="Acyl-CoA_dh_1"/>
    <property type="match status" value="1"/>
</dbReference>